<keyword evidence="4 6" id="KW-1133">Transmembrane helix</keyword>
<protein>
    <submittedName>
        <fullName evidence="8">Type II secretion system F family protein</fullName>
    </submittedName>
</protein>
<accession>A0A9D1HJK9</accession>
<feature type="transmembrane region" description="Helical" evidence="6">
    <location>
        <begin position="12"/>
        <end position="29"/>
    </location>
</feature>
<dbReference type="GO" id="GO:0005886">
    <property type="term" value="C:plasma membrane"/>
    <property type="evidence" value="ECO:0007669"/>
    <property type="project" value="UniProtKB-SubCell"/>
</dbReference>
<dbReference type="AlphaFoldDB" id="A0A9D1HJK9"/>
<comment type="caution">
    <text evidence="8">The sequence shown here is derived from an EMBL/GenBank/DDBJ whole genome shotgun (WGS) entry which is preliminary data.</text>
</comment>
<evidence type="ECO:0000256" key="4">
    <source>
        <dbReference type="ARBA" id="ARBA00022989"/>
    </source>
</evidence>
<keyword evidence="2" id="KW-1003">Cell membrane</keyword>
<dbReference type="EMBL" id="DVLT01000055">
    <property type="protein sequence ID" value="HIU03372.1"/>
    <property type="molecule type" value="Genomic_DNA"/>
</dbReference>
<dbReference type="PANTHER" id="PTHR35007:SF1">
    <property type="entry name" value="PILUS ASSEMBLY PROTEIN"/>
    <property type="match status" value="1"/>
</dbReference>
<reference evidence="8" key="2">
    <citation type="journal article" date="2021" name="PeerJ">
        <title>Extensive microbial diversity within the chicken gut microbiome revealed by metagenomics and culture.</title>
        <authorList>
            <person name="Gilroy R."/>
            <person name="Ravi A."/>
            <person name="Getino M."/>
            <person name="Pursley I."/>
            <person name="Horton D.L."/>
            <person name="Alikhan N.F."/>
            <person name="Baker D."/>
            <person name="Gharbi K."/>
            <person name="Hall N."/>
            <person name="Watson M."/>
            <person name="Adriaenssens E.M."/>
            <person name="Foster-Nyarko E."/>
            <person name="Jarju S."/>
            <person name="Secka A."/>
            <person name="Antonio M."/>
            <person name="Oren A."/>
            <person name="Chaudhuri R.R."/>
            <person name="La Ragione R."/>
            <person name="Hildebrand F."/>
            <person name="Pallen M.J."/>
        </authorList>
    </citation>
    <scope>NUCLEOTIDE SEQUENCE</scope>
    <source>
        <strain evidence="8">CHK187-14744</strain>
    </source>
</reference>
<reference evidence="8" key="1">
    <citation type="submission" date="2020-10" db="EMBL/GenBank/DDBJ databases">
        <authorList>
            <person name="Gilroy R."/>
        </authorList>
    </citation>
    <scope>NUCLEOTIDE SEQUENCE</scope>
    <source>
        <strain evidence="8">CHK187-14744</strain>
    </source>
</reference>
<dbReference type="Pfam" id="PF00482">
    <property type="entry name" value="T2SSF"/>
    <property type="match status" value="1"/>
</dbReference>
<evidence type="ECO:0000256" key="1">
    <source>
        <dbReference type="ARBA" id="ARBA00004651"/>
    </source>
</evidence>
<keyword evidence="5 6" id="KW-0472">Membrane</keyword>
<name>A0A9D1HJK9_9FIRM</name>
<dbReference type="InterPro" id="IPR018076">
    <property type="entry name" value="T2SS_GspF_dom"/>
</dbReference>
<evidence type="ECO:0000313" key="9">
    <source>
        <dbReference type="Proteomes" id="UP000824164"/>
    </source>
</evidence>
<feature type="transmembrane region" description="Helical" evidence="6">
    <location>
        <begin position="190"/>
        <end position="214"/>
    </location>
</feature>
<feature type="domain" description="Type II secretion system protein GspF" evidence="7">
    <location>
        <begin position="75"/>
        <end position="202"/>
    </location>
</feature>
<proteinExistence type="predicted"/>
<dbReference type="Proteomes" id="UP000824164">
    <property type="component" value="Unassembled WGS sequence"/>
</dbReference>
<keyword evidence="3 6" id="KW-0812">Transmembrane</keyword>
<evidence type="ECO:0000256" key="5">
    <source>
        <dbReference type="ARBA" id="ARBA00023136"/>
    </source>
</evidence>
<sequence>MRQKWWTDRRLSILMDLILWLALCGGVSWLFYQSWWAFLALVPAFPLFLKYRMKEAERMRRQQMKYQFIDGMAALYSSLSAGNSLEISFRNARKDLEIYGQGHAMIQQEFTRICQQMDKNIPLETSLADMAKRSGDEDIRQFAEILILAKRSGGGVIQMIRESMERIQRRIETNYEIDAMLSAKKSEFRMMCLIPAGIILYMKLFSTGFMAALYHNAGGVLFMSVCLAAYLAGIFWGRKILDIPV</sequence>
<feature type="transmembrane region" description="Helical" evidence="6">
    <location>
        <begin position="220"/>
        <end position="237"/>
    </location>
</feature>
<evidence type="ECO:0000259" key="7">
    <source>
        <dbReference type="Pfam" id="PF00482"/>
    </source>
</evidence>
<dbReference type="PANTHER" id="PTHR35007">
    <property type="entry name" value="INTEGRAL MEMBRANE PROTEIN-RELATED"/>
    <property type="match status" value="1"/>
</dbReference>
<feature type="transmembrane region" description="Helical" evidence="6">
    <location>
        <begin position="35"/>
        <end position="51"/>
    </location>
</feature>
<evidence type="ECO:0000313" key="8">
    <source>
        <dbReference type="EMBL" id="HIU03372.1"/>
    </source>
</evidence>
<comment type="subcellular location">
    <subcellularLocation>
        <location evidence="1">Cell membrane</location>
        <topology evidence="1">Multi-pass membrane protein</topology>
    </subcellularLocation>
</comment>
<evidence type="ECO:0000256" key="2">
    <source>
        <dbReference type="ARBA" id="ARBA00022475"/>
    </source>
</evidence>
<organism evidence="8 9">
    <name type="scientific">Candidatus Onthocola gallistercoris</name>
    <dbReference type="NCBI Taxonomy" id="2840876"/>
    <lineage>
        <taxon>Bacteria</taxon>
        <taxon>Bacillati</taxon>
        <taxon>Bacillota</taxon>
        <taxon>Bacilli</taxon>
        <taxon>Candidatus Onthocola</taxon>
    </lineage>
</organism>
<evidence type="ECO:0000256" key="3">
    <source>
        <dbReference type="ARBA" id="ARBA00022692"/>
    </source>
</evidence>
<evidence type="ECO:0000256" key="6">
    <source>
        <dbReference type="SAM" id="Phobius"/>
    </source>
</evidence>
<gene>
    <name evidence="8" type="ORF">IAB63_08980</name>
</gene>